<accession>A0ABY7S1A9</accession>
<dbReference type="InterPro" id="IPR052558">
    <property type="entry name" value="Siderophore_Hydrolase_D"/>
</dbReference>
<evidence type="ECO:0000256" key="4">
    <source>
        <dbReference type="SAM" id="SignalP"/>
    </source>
</evidence>
<evidence type="ECO:0000313" key="5">
    <source>
        <dbReference type="EMBL" id="WCO03174.1"/>
    </source>
</evidence>
<gene>
    <name evidence="5" type="ORF">MUN68_006675</name>
</gene>
<dbReference type="InterPro" id="IPR019734">
    <property type="entry name" value="TPR_rpt"/>
</dbReference>
<reference evidence="5 6" key="1">
    <citation type="submission" date="2023-01" db="EMBL/GenBank/DDBJ databases">
        <title>Psychroserpens ponticola sp. nov., isolated from seawater.</title>
        <authorList>
            <person name="Kristyanto S."/>
            <person name="Jung J."/>
            <person name="Kim J.M."/>
            <person name="Jeon C.O."/>
        </authorList>
    </citation>
    <scope>NUCLEOTIDE SEQUENCE [LARGE SCALE GENOMIC DNA]</scope>
    <source>
        <strain evidence="5 6">MSW6</strain>
    </source>
</reference>
<keyword evidence="3" id="KW-0802">TPR repeat</keyword>
<evidence type="ECO:0000256" key="3">
    <source>
        <dbReference type="PROSITE-ProRule" id="PRU00339"/>
    </source>
</evidence>
<feature type="repeat" description="TPR" evidence="3">
    <location>
        <begin position="348"/>
        <end position="381"/>
    </location>
</feature>
<dbReference type="RefSeq" id="WP_249994187.1">
    <property type="nucleotide sequence ID" value="NZ_CP116221.1"/>
</dbReference>
<feature type="signal peptide" evidence="4">
    <location>
        <begin position="1"/>
        <end position="26"/>
    </location>
</feature>
<feature type="chain" id="PRO_5046880642" evidence="4">
    <location>
        <begin position="27"/>
        <end position="392"/>
    </location>
</feature>
<proteinExistence type="inferred from homology"/>
<dbReference type="PANTHER" id="PTHR40841">
    <property type="entry name" value="SIDEROPHORE TRIACETYLFUSARININE C ESTERASE"/>
    <property type="match status" value="1"/>
</dbReference>
<sequence>MTQKNYKTKMLIVFLLFLQYTVVSQNATSYSIGKTYKIKSKVLNEERTYILELPSSYKTGETKYPILVLLDGEMSYHSHSGILNHMTQGRQIPEMIIVAITNVDRNRDYTPTKYLTNLNGSSAIENHKTTGGSAKFLQFIEQELLLIVEKKYRTNGFKTLVGISHGGLLVGSAFLSKETTFNGFVSMDPSFWWDNQHVVKQLEKTDLNQIKNKKFYLSTADKFENFDRIPHVFTANINSHEKFNTILKNKGFSPSNIALEYFKEENHWTVALMSLYHGMQFIYKGLKMKNMNSSSIDEIELYYKNNYNGSFLPPENDINSLGYSFLINNPKKALTYFKLNVKNYPKSSNAFDSLGEVYFNLGDKVNALMSYKTSFDLDPNNKNALKMIEKLN</sequence>
<comment type="similarity">
    <text evidence="1">Belongs to the esterase D family.</text>
</comment>
<evidence type="ECO:0000256" key="2">
    <source>
        <dbReference type="ARBA" id="ARBA00022801"/>
    </source>
</evidence>
<dbReference type="SUPFAM" id="SSF53474">
    <property type="entry name" value="alpha/beta-Hydrolases"/>
    <property type="match status" value="1"/>
</dbReference>
<protein>
    <submittedName>
        <fullName evidence="5">Alpha/beta hydrolase-fold protein</fullName>
    </submittedName>
</protein>
<dbReference type="PANTHER" id="PTHR40841:SF2">
    <property type="entry name" value="SIDEROPHORE-DEGRADING ESTERASE (EUROFUNG)"/>
    <property type="match status" value="1"/>
</dbReference>
<dbReference type="InterPro" id="IPR011990">
    <property type="entry name" value="TPR-like_helical_dom_sf"/>
</dbReference>
<dbReference type="GO" id="GO:0016787">
    <property type="term" value="F:hydrolase activity"/>
    <property type="evidence" value="ECO:0007669"/>
    <property type="project" value="UniProtKB-KW"/>
</dbReference>
<dbReference type="InterPro" id="IPR029058">
    <property type="entry name" value="AB_hydrolase_fold"/>
</dbReference>
<dbReference type="Proteomes" id="UP001202717">
    <property type="component" value="Chromosome"/>
</dbReference>
<organism evidence="5 6">
    <name type="scientific">Psychroserpens ponticola</name>
    <dbReference type="NCBI Taxonomy" id="2932268"/>
    <lineage>
        <taxon>Bacteria</taxon>
        <taxon>Pseudomonadati</taxon>
        <taxon>Bacteroidota</taxon>
        <taxon>Flavobacteriia</taxon>
        <taxon>Flavobacteriales</taxon>
        <taxon>Flavobacteriaceae</taxon>
        <taxon>Psychroserpens</taxon>
    </lineage>
</organism>
<keyword evidence="6" id="KW-1185">Reference proteome</keyword>
<keyword evidence="2 5" id="KW-0378">Hydrolase</keyword>
<evidence type="ECO:0000256" key="1">
    <source>
        <dbReference type="ARBA" id="ARBA00005622"/>
    </source>
</evidence>
<name>A0ABY7S1A9_9FLAO</name>
<dbReference type="PROSITE" id="PS50005">
    <property type="entry name" value="TPR"/>
    <property type="match status" value="1"/>
</dbReference>
<dbReference type="Gene3D" id="1.25.40.10">
    <property type="entry name" value="Tetratricopeptide repeat domain"/>
    <property type="match status" value="1"/>
</dbReference>
<dbReference type="InterPro" id="IPR000801">
    <property type="entry name" value="Esterase-like"/>
</dbReference>
<evidence type="ECO:0000313" key="6">
    <source>
        <dbReference type="Proteomes" id="UP001202717"/>
    </source>
</evidence>
<keyword evidence="4" id="KW-0732">Signal</keyword>
<dbReference type="Gene3D" id="3.40.50.1820">
    <property type="entry name" value="alpha/beta hydrolase"/>
    <property type="match status" value="1"/>
</dbReference>
<dbReference type="SUPFAM" id="SSF48452">
    <property type="entry name" value="TPR-like"/>
    <property type="match status" value="1"/>
</dbReference>
<dbReference type="EMBL" id="CP116221">
    <property type="protein sequence ID" value="WCO03174.1"/>
    <property type="molecule type" value="Genomic_DNA"/>
</dbReference>
<dbReference type="Pfam" id="PF00756">
    <property type="entry name" value="Esterase"/>
    <property type="match status" value="1"/>
</dbReference>